<dbReference type="AlphaFoldDB" id="A0A0P1AKN2"/>
<dbReference type="Proteomes" id="UP000054928">
    <property type="component" value="Unassembled WGS sequence"/>
</dbReference>
<keyword evidence="2" id="KW-1185">Reference proteome</keyword>
<name>A0A0P1AKN2_PLAHL</name>
<dbReference type="EMBL" id="CCYD01000586">
    <property type="protein sequence ID" value="CEG41678.1"/>
    <property type="molecule type" value="Genomic_DNA"/>
</dbReference>
<dbReference type="RefSeq" id="XP_024578047.1">
    <property type="nucleotide sequence ID" value="XM_024727474.1"/>
</dbReference>
<sequence length="77" mass="9101">MRLVKDKGRLLHETDAIGYDELSDRTDESYEYAWVTTGEKIDRYYLTLREEKSRAAQRNTAGLWHPGRKAYTYSKLL</sequence>
<accession>A0A0P1AKN2</accession>
<evidence type="ECO:0000313" key="1">
    <source>
        <dbReference type="EMBL" id="CEG41678.1"/>
    </source>
</evidence>
<evidence type="ECO:0000313" key="2">
    <source>
        <dbReference type="Proteomes" id="UP000054928"/>
    </source>
</evidence>
<reference evidence="2" key="1">
    <citation type="submission" date="2014-09" db="EMBL/GenBank/DDBJ databases">
        <authorList>
            <person name="Sharma Rahul"/>
            <person name="Thines Marco"/>
        </authorList>
    </citation>
    <scope>NUCLEOTIDE SEQUENCE [LARGE SCALE GENOMIC DNA]</scope>
</reference>
<dbReference type="GeneID" id="36407069"/>
<proteinExistence type="predicted"/>
<protein>
    <submittedName>
        <fullName evidence="1">Uncharacterized protein</fullName>
    </submittedName>
</protein>
<organism evidence="1 2">
    <name type="scientific">Plasmopara halstedii</name>
    <name type="common">Downy mildew of sunflower</name>
    <dbReference type="NCBI Taxonomy" id="4781"/>
    <lineage>
        <taxon>Eukaryota</taxon>
        <taxon>Sar</taxon>
        <taxon>Stramenopiles</taxon>
        <taxon>Oomycota</taxon>
        <taxon>Peronosporomycetes</taxon>
        <taxon>Peronosporales</taxon>
        <taxon>Peronosporaceae</taxon>
        <taxon>Plasmopara</taxon>
    </lineage>
</organism>